<organism evidence="2">
    <name type="scientific">viral metagenome</name>
    <dbReference type="NCBI Taxonomy" id="1070528"/>
    <lineage>
        <taxon>unclassified sequences</taxon>
        <taxon>metagenomes</taxon>
        <taxon>organismal metagenomes</taxon>
    </lineage>
</organism>
<dbReference type="Pfam" id="PF01755">
    <property type="entry name" value="Glyco_transf_25"/>
    <property type="match status" value="1"/>
</dbReference>
<dbReference type="InterPro" id="IPR002654">
    <property type="entry name" value="Glyco_trans_25"/>
</dbReference>
<evidence type="ECO:0000313" key="2">
    <source>
        <dbReference type="EMBL" id="QHT37965.1"/>
    </source>
</evidence>
<dbReference type="AlphaFoldDB" id="A0A6C0FFZ1"/>
<protein>
    <recommendedName>
        <fullName evidence="1">Glycosyl transferase family 25 domain-containing protein</fullName>
    </recommendedName>
</protein>
<accession>A0A6C0FFZ1</accession>
<dbReference type="EMBL" id="MN738823">
    <property type="protein sequence ID" value="QHT37965.1"/>
    <property type="molecule type" value="Genomic_DNA"/>
</dbReference>
<sequence length="252" mass="30042">MQKIDCIYIINLKKERARLKQTLMLLADEEIHIPIKIFEATHWKSEFFEKDVYENEMHYSQIWRENGNKIRKGQIACCYSHLKLLQDAVHNNYQTILLLQDDVYCEKIGQLKKEIDKFHDLIQTHNDFDLYYVGKQKVFPMLEEAKFRDTSFLETEYCYNAHCLIFSRECCQKLLNTDIWNYVVPFDEFLPLCFGKSMCANVEYFQKIFPKIITALSSDSFSNVYQCTHASSRYKHLVDKYSFTDISESDFV</sequence>
<reference evidence="2" key="1">
    <citation type="journal article" date="2020" name="Nature">
        <title>Giant virus diversity and host interactions through global metagenomics.</title>
        <authorList>
            <person name="Schulz F."/>
            <person name="Roux S."/>
            <person name="Paez-Espino D."/>
            <person name="Jungbluth S."/>
            <person name="Walsh D.A."/>
            <person name="Denef V.J."/>
            <person name="McMahon K.D."/>
            <person name="Konstantinidis K.T."/>
            <person name="Eloe-Fadrosh E.A."/>
            <person name="Kyrpides N.C."/>
            <person name="Woyke T."/>
        </authorList>
    </citation>
    <scope>NUCLEOTIDE SEQUENCE</scope>
    <source>
        <strain evidence="2">GVMAG-S-ERX556049-19</strain>
    </source>
</reference>
<proteinExistence type="predicted"/>
<feature type="domain" description="Glycosyl transferase family 25" evidence="1">
    <location>
        <begin position="7"/>
        <end position="163"/>
    </location>
</feature>
<name>A0A6C0FFZ1_9ZZZZ</name>
<evidence type="ECO:0000259" key="1">
    <source>
        <dbReference type="Pfam" id="PF01755"/>
    </source>
</evidence>